<proteinExistence type="predicted"/>
<keyword evidence="1" id="KW-0472">Membrane</keyword>
<dbReference type="GeneID" id="303561545"/>
<protein>
    <submittedName>
        <fullName evidence="2">Uncharacterized protein</fullName>
    </submittedName>
</protein>
<feature type="transmembrane region" description="Helical" evidence="1">
    <location>
        <begin position="59"/>
        <end position="81"/>
    </location>
</feature>
<dbReference type="EMBL" id="CP023671">
    <property type="protein sequence ID" value="AYE35210.1"/>
    <property type="molecule type" value="Genomic_DNA"/>
</dbReference>
<gene>
    <name evidence="2" type="ORF">CP523_12695</name>
    <name evidence="3" type="ORF">NH397_05075</name>
</gene>
<evidence type="ECO:0000313" key="4">
    <source>
        <dbReference type="Proteomes" id="UP000280586"/>
    </source>
</evidence>
<dbReference type="AlphaFoldDB" id="A0A9N7JNN0"/>
<reference evidence="3" key="2">
    <citation type="submission" date="2022-06" db="EMBL/GenBank/DDBJ databases">
        <authorList>
            <person name="Holder M.E."/>
            <person name="Ajami N.J."/>
            <person name="Petrosino J.F."/>
        </authorList>
    </citation>
    <scope>NUCLEOTIDE SEQUENCE</scope>
    <source>
        <strain evidence="3">RMA 8861</strain>
    </source>
</reference>
<name>A0A9N7JNN0_CLOSE</name>
<dbReference type="EMBL" id="CP099799">
    <property type="protein sequence ID" value="USS01806.1"/>
    <property type="molecule type" value="Genomic_DNA"/>
</dbReference>
<dbReference type="Proteomes" id="UP000280586">
    <property type="component" value="Chromosome"/>
</dbReference>
<reference evidence="2 4" key="1">
    <citation type="submission" date="2017-09" db="EMBL/GenBank/DDBJ databases">
        <authorList>
            <person name="Thomas P."/>
            <person name="Seyboldt C."/>
        </authorList>
    </citation>
    <scope>NUCLEOTIDE SEQUENCE [LARGE SCALE GENOMIC DNA]</scope>
    <source>
        <strain evidence="2 4">DSM 7534</strain>
    </source>
</reference>
<keyword evidence="1" id="KW-0812">Transmembrane</keyword>
<organism evidence="2 4">
    <name type="scientific">Clostridium septicum</name>
    <dbReference type="NCBI Taxonomy" id="1504"/>
    <lineage>
        <taxon>Bacteria</taxon>
        <taxon>Bacillati</taxon>
        <taxon>Bacillota</taxon>
        <taxon>Clostridia</taxon>
        <taxon>Eubacteriales</taxon>
        <taxon>Clostridiaceae</taxon>
        <taxon>Clostridium</taxon>
    </lineage>
</organism>
<evidence type="ECO:0000313" key="3">
    <source>
        <dbReference type="EMBL" id="USS01806.1"/>
    </source>
</evidence>
<keyword evidence="1" id="KW-1133">Transmembrane helix</keyword>
<accession>A0A9N7JNN0</accession>
<evidence type="ECO:0000256" key="1">
    <source>
        <dbReference type="SAM" id="Phobius"/>
    </source>
</evidence>
<feature type="transmembrane region" description="Helical" evidence="1">
    <location>
        <begin position="28"/>
        <end position="47"/>
    </location>
</feature>
<keyword evidence="5" id="KW-1185">Reference proteome</keyword>
<evidence type="ECO:0000313" key="5">
    <source>
        <dbReference type="Proteomes" id="UP001055437"/>
    </source>
</evidence>
<dbReference type="Proteomes" id="UP001055437">
    <property type="component" value="Chromosome"/>
</dbReference>
<sequence>MVIKLKNNVEDVETFLKYYYLNHFGWKIYSNSLYIIGVLNPIIVNIYDTKRNIEFYSNTSMMILNILITIGMTLFFIYLFLKLIPKLLMKRLKKRSIKYYKKKKFFSVEKIIEIKNEYIEVNYDNKKLIIPLNKDILVDEFNGSIIISAKFLKNKIKKVYPLVIPVTIFESIENKEGFIKNIEEKKMLH</sequence>
<dbReference type="RefSeq" id="WP_066675191.1">
    <property type="nucleotide sequence ID" value="NZ_CABMIZ010000008.1"/>
</dbReference>
<dbReference type="KEGG" id="csep:CP523_12695"/>
<evidence type="ECO:0000313" key="2">
    <source>
        <dbReference type="EMBL" id="AYE35210.1"/>
    </source>
</evidence>